<organism evidence="3 4">
    <name type="scientific">Corynebacterium bovis DSM 20582 = CIP 54.80</name>
    <dbReference type="NCBI Taxonomy" id="927655"/>
    <lineage>
        <taxon>Bacteria</taxon>
        <taxon>Bacillati</taxon>
        <taxon>Actinomycetota</taxon>
        <taxon>Actinomycetes</taxon>
        <taxon>Mycobacteriales</taxon>
        <taxon>Corynebacteriaceae</taxon>
        <taxon>Corynebacterium</taxon>
    </lineage>
</organism>
<comment type="caution">
    <text evidence="3">The sequence shown here is derived from an EMBL/GenBank/DDBJ whole genome shotgun (WGS) entry which is preliminary data.</text>
</comment>
<protein>
    <submittedName>
        <fullName evidence="3">RimJ/RimL family protein N-acetyltransferase</fullName>
    </submittedName>
</protein>
<keyword evidence="3" id="KW-0808">Transferase</keyword>
<evidence type="ECO:0000259" key="2">
    <source>
        <dbReference type="PROSITE" id="PS51186"/>
    </source>
</evidence>
<dbReference type="Pfam" id="PF00583">
    <property type="entry name" value="Acetyltransf_1"/>
    <property type="match status" value="1"/>
</dbReference>
<dbReference type="Proteomes" id="UP000612712">
    <property type="component" value="Unassembled WGS sequence"/>
</dbReference>
<accession>A0A8H9Y4N7</accession>
<dbReference type="AlphaFoldDB" id="A0A8H9Y4N7"/>
<feature type="domain" description="N-acetyltransferase" evidence="2">
    <location>
        <begin position="43"/>
        <end position="199"/>
    </location>
</feature>
<sequence length="488" mass="48767">MTAPDLRRTDAAPTVVASGVPPCAPAAGAAGAAATPGATGPAAAADVATAADAPALVRLYDEVYGGHYPLPFGRDVATVRAYTGDPSVHWAVIRDDAGLPVASALVHTDPPHRTGVLAGIAVHPAHRGRGLADAVTGAACAAAVDAGTVDSLYATVRLRSPGPRHVVLNQGFRPAGILPGAALVDGQEDLGYYVLHAAGARARRVDPVAVDPRLTPLHEFTLAWTGWGAPGPYGRSCPAAAPCPASGTGGAASGTGGAGVRAGTGAGAGGASGTGSTGAVTTPDDAQVTDVQVTTDPVTVARVAAAADRPVGTAWSVSTTLHRPTAVVTPAGTDPTDADVPALLVDVDTLCHSCRVTGVRPGSGVRPGGAPATPPAPRPRLADLVAAYSALLLRDGVPYLDVRVPLDGTVTAGALLDCGFRPVAVHPAGRWDGTRLHDEVILARTDARATAPDPAAPTDRADRTAPETPPDPTTPPSPTDRDTPEVTR</sequence>
<feature type="compositionally biased region" description="Basic and acidic residues" evidence="1">
    <location>
        <begin position="479"/>
        <end position="488"/>
    </location>
</feature>
<dbReference type="Gene3D" id="3.40.630.30">
    <property type="match status" value="1"/>
</dbReference>
<feature type="compositionally biased region" description="Pro residues" evidence="1">
    <location>
        <begin position="467"/>
        <end position="478"/>
    </location>
</feature>
<dbReference type="RefSeq" id="WP_183273609.1">
    <property type="nucleotide sequence ID" value="NZ_CP047187.1"/>
</dbReference>
<dbReference type="InterPro" id="IPR016181">
    <property type="entry name" value="Acyl_CoA_acyltransferase"/>
</dbReference>
<evidence type="ECO:0000313" key="4">
    <source>
        <dbReference type="Proteomes" id="UP000612712"/>
    </source>
</evidence>
<proteinExistence type="predicted"/>
<feature type="compositionally biased region" description="Low complexity" evidence="1">
    <location>
        <begin position="448"/>
        <end position="458"/>
    </location>
</feature>
<dbReference type="PROSITE" id="PS51186">
    <property type="entry name" value="GNAT"/>
    <property type="match status" value="1"/>
</dbReference>
<evidence type="ECO:0000313" key="3">
    <source>
        <dbReference type="EMBL" id="MBB3114902.1"/>
    </source>
</evidence>
<dbReference type="InterPro" id="IPR000182">
    <property type="entry name" value="GNAT_dom"/>
</dbReference>
<evidence type="ECO:0000256" key="1">
    <source>
        <dbReference type="SAM" id="MobiDB-lite"/>
    </source>
</evidence>
<dbReference type="CDD" id="cd04301">
    <property type="entry name" value="NAT_SF"/>
    <property type="match status" value="1"/>
</dbReference>
<name>A0A8H9Y4N7_9CORY</name>
<dbReference type="GO" id="GO:0016747">
    <property type="term" value="F:acyltransferase activity, transferring groups other than amino-acyl groups"/>
    <property type="evidence" value="ECO:0007669"/>
    <property type="project" value="InterPro"/>
</dbReference>
<feature type="region of interest" description="Disordered" evidence="1">
    <location>
        <begin position="445"/>
        <end position="488"/>
    </location>
</feature>
<reference evidence="3" key="1">
    <citation type="submission" date="2020-08" db="EMBL/GenBank/DDBJ databases">
        <title>Sequencing the genomes of 1000 actinobacteria strains.</title>
        <authorList>
            <person name="Klenk H.-P."/>
        </authorList>
    </citation>
    <scope>NUCLEOTIDE SEQUENCE</scope>
    <source>
        <strain evidence="3">DSM 20582</strain>
    </source>
</reference>
<dbReference type="EMBL" id="JACHWT010000001">
    <property type="protein sequence ID" value="MBB3114902.1"/>
    <property type="molecule type" value="Genomic_DNA"/>
</dbReference>
<gene>
    <name evidence="3" type="ORF">FHU32_000090</name>
</gene>
<dbReference type="SUPFAM" id="SSF55729">
    <property type="entry name" value="Acyl-CoA N-acyltransferases (Nat)"/>
    <property type="match status" value="1"/>
</dbReference>